<gene>
    <name evidence="1" type="ORF">PNK_1531</name>
</gene>
<dbReference type="RefSeq" id="WP_032124254.1">
    <property type="nucleotide sequence ID" value="NZ_LN879502.1"/>
</dbReference>
<reference evidence="2" key="1">
    <citation type="submission" date="2015-09" db="EMBL/GenBank/DDBJ databases">
        <authorList>
            <person name="Bertelli C."/>
        </authorList>
    </citation>
    <scope>NUCLEOTIDE SEQUENCE [LARGE SCALE GENOMIC DNA]</scope>
    <source>
        <strain evidence="2">KNic</strain>
    </source>
</reference>
<dbReference type="InParanoid" id="A0A0U5JGT2"/>
<dbReference type="Proteomes" id="UP000069902">
    <property type="component" value="Chromosome cPNK"/>
</dbReference>
<keyword evidence="2" id="KW-1185">Reference proteome</keyword>
<dbReference type="STRING" id="389348.PNK_1531"/>
<accession>A0A0U5JGT2</accession>
<evidence type="ECO:0000313" key="1">
    <source>
        <dbReference type="EMBL" id="CUI17141.1"/>
    </source>
</evidence>
<name>A0A0U5JGT2_9BACT</name>
<sequence length="386" mass="43310">MQEEQVQAHDDIDALVWNSPHYTLAGKPFIPVVFEGTMEPSLHTPFNTVTIYLDGRLQADLTWKKAKEEAQKAVECGYGIFWDIDIGLFEQLPFALTNQTQYLSLALSLEHFRDSLWKEFKSKTIGVSIYRGSADFSLGFRWDESQVANLRQWLSHVFVDEAQFASEISVKHSSFAQLEVTDLLQSEAGTQLVRLFCRDVSLEYLSLLASRLPDTLPVYLFLNVSVFISNPLWQAQLLHAERFEHLNLALNGATLPIQAWGWQSHMSPLGYSGQEVPSNQAVQQEIKVGVCLPSMTMCRPGQFEGLEEALVQLLQAGIPFRIIAENHLITEWDGLDYLVYTPTGLSVQGKRKLQGFCAAGGTVLSVGHLLGLAYEESFAEFMQSNA</sequence>
<protein>
    <submittedName>
        <fullName evidence="1">Uncharacterized protein</fullName>
    </submittedName>
</protein>
<dbReference type="KEGG" id="pnl:PNK_1531"/>
<dbReference type="PATRIC" id="fig|389348.3.peg.1716"/>
<dbReference type="AlphaFoldDB" id="A0A0U5JGT2"/>
<evidence type="ECO:0000313" key="2">
    <source>
        <dbReference type="Proteomes" id="UP000069902"/>
    </source>
</evidence>
<organism evidence="1 2">
    <name type="scientific">Candidatus Protochlamydia naegleriophila</name>
    <dbReference type="NCBI Taxonomy" id="389348"/>
    <lineage>
        <taxon>Bacteria</taxon>
        <taxon>Pseudomonadati</taxon>
        <taxon>Chlamydiota</taxon>
        <taxon>Chlamydiia</taxon>
        <taxon>Parachlamydiales</taxon>
        <taxon>Parachlamydiaceae</taxon>
        <taxon>Candidatus Protochlamydia</taxon>
    </lineage>
</organism>
<proteinExistence type="predicted"/>
<dbReference type="EMBL" id="LN879502">
    <property type="protein sequence ID" value="CUI17141.1"/>
    <property type="molecule type" value="Genomic_DNA"/>
</dbReference>